<dbReference type="SUPFAM" id="SSF50630">
    <property type="entry name" value="Acid proteases"/>
    <property type="match status" value="1"/>
</dbReference>
<keyword evidence="4" id="KW-0064">Aspartyl protease</keyword>
<protein>
    <recommendedName>
        <fullName evidence="9">Peptidase A1 domain-containing protein</fullName>
    </recommendedName>
</protein>
<dbReference type="GO" id="GO:0004190">
    <property type="term" value="F:aspartic-type endopeptidase activity"/>
    <property type="evidence" value="ECO:0007669"/>
    <property type="project" value="UniProtKB-KW"/>
</dbReference>
<name>A0AAN9KXL6_CANGL</name>
<dbReference type="FunFam" id="2.40.70.10:FF:000022">
    <property type="entry name" value="Aspartyl protease AED3"/>
    <property type="match status" value="1"/>
</dbReference>
<evidence type="ECO:0000313" key="10">
    <source>
        <dbReference type="EMBL" id="KAK7323288.1"/>
    </source>
</evidence>
<proteinExistence type="inferred from homology"/>
<dbReference type="GO" id="GO:0006508">
    <property type="term" value="P:proteolysis"/>
    <property type="evidence" value="ECO:0007669"/>
    <property type="project" value="UniProtKB-KW"/>
</dbReference>
<evidence type="ECO:0000256" key="8">
    <source>
        <dbReference type="PIRSR" id="PIRSR601461-1"/>
    </source>
</evidence>
<evidence type="ECO:0000256" key="3">
    <source>
        <dbReference type="ARBA" id="ARBA00022729"/>
    </source>
</evidence>
<evidence type="ECO:0000256" key="5">
    <source>
        <dbReference type="ARBA" id="ARBA00022801"/>
    </source>
</evidence>
<keyword evidence="3" id="KW-0732">Signal</keyword>
<reference evidence="10 11" key="1">
    <citation type="submission" date="2024-01" db="EMBL/GenBank/DDBJ databases">
        <title>The genomes of 5 underutilized Papilionoideae crops provide insights into root nodulation and disease resistanc.</title>
        <authorList>
            <person name="Jiang F."/>
        </authorList>
    </citation>
    <scope>NUCLEOTIDE SEQUENCE [LARGE SCALE GENOMIC DNA]</scope>
    <source>
        <strain evidence="10">LVBAO_FW01</strain>
        <tissue evidence="10">Leaves</tissue>
    </source>
</reference>
<evidence type="ECO:0000256" key="1">
    <source>
        <dbReference type="ARBA" id="ARBA00007447"/>
    </source>
</evidence>
<dbReference type="InterPro" id="IPR032799">
    <property type="entry name" value="TAXi_C"/>
</dbReference>
<evidence type="ECO:0000256" key="7">
    <source>
        <dbReference type="ARBA" id="ARBA00023180"/>
    </source>
</evidence>
<dbReference type="EMBL" id="JAYMYQ010000006">
    <property type="protein sequence ID" value="KAK7323288.1"/>
    <property type="molecule type" value="Genomic_DNA"/>
</dbReference>
<dbReference type="InterPro" id="IPR033121">
    <property type="entry name" value="PEPTIDASE_A1"/>
</dbReference>
<evidence type="ECO:0000256" key="6">
    <source>
        <dbReference type="ARBA" id="ARBA00023157"/>
    </source>
</evidence>
<dbReference type="InterPro" id="IPR001461">
    <property type="entry name" value="Aspartic_peptidase_A1"/>
</dbReference>
<evidence type="ECO:0000256" key="2">
    <source>
        <dbReference type="ARBA" id="ARBA00022670"/>
    </source>
</evidence>
<feature type="active site" evidence="8">
    <location>
        <position position="148"/>
    </location>
</feature>
<evidence type="ECO:0000256" key="4">
    <source>
        <dbReference type="ARBA" id="ARBA00022750"/>
    </source>
</evidence>
<dbReference type="InterPro" id="IPR021109">
    <property type="entry name" value="Peptidase_aspartic_dom_sf"/>
</dbReference>
<feature type="domain" description="Peptidase A1" evidence="9">
    <location>
        <begin position="130"/>
        <end position="461"/>
    </location>
</feature>
<gene>
    <name evidence="10" type="ORF">VNO77_26754</name>
</gene>
<comment type="similarity">
    <text evidence="1">Belongs to the peptidase A1 family.</text>
</comment>
<accession>A0AAN9KXL6</accession>
<keyword evidence="11" id="KW-1185">Reference proteome</keyword>
<keyword evidence="2" id="KW-0645">Protease</keyword>
<organism evidence="10 11">
    <name type="scientific">Canavalia gladiata</name>
    <name type="common">Sword bean</name>
    <name type="synonym">Dolichos gladiatus</name>
    <dbReference type="NCBI Taxonomy" id="3824"/>
    <lineage>
        <taxon>Eukaryota</taxon>
        <taxon>Viridiplantae</taxon>
        <taxon>Streptophyta</taxon>
        <taxon>Embryophyta</taxon>
        <taxon>Tracheophyta</taxon>
        <taxon>Spermatophyta</taxon>
        <taxon>Magnoliopsida</taxon>
        <taxon>eudicotyledons</taxon>
        <taxon>Gunneridae</taxon>
        <taxon>Pentapetalae</taxon>
        <taxon>rosids</taxon>
        <taxon>fabids</taxon>
        <taxon>Fabales</taxon>
        <taxon>Fabaceae</taxon>
        <taxon>Papilionoideae</taxon>
        <taxon>50 kb inversion clade</taxon>
        <taxon>NPAAA clade</taxon>
        <taxon>indigoferoid/millettioid clade</taxon>
        <taxon>Phaseoleae</taxon>
        <taxon>Canavalia</taxon>
    </lineage>
</organism>
<dbReference type="PROSITE" id="PS51767">
    <property type="entry name" value="PEPTIDASE_A1"/>
    <property type="match status" value="1"/>
</dbReference>
<dbReference type="InterPro" id="IPR032861">
    <property type="entry name" value="TAXi_N"/>
</dbReference>
<evidence type="ECO:0000259" key="9">
    <source>
        <dbReference type="PROSITE" id="PS51767"/>
    </source>
</evidence>
<dbReference type="PANTHER" id="PTHR13683">
    <property type="entry name" value="ASPARTYL PROTEASES"/>
    <property type="match status" value="1"/>
</dbReference>
<keyword evidence="7" id="KW-0325">Glycoprotein</keyword>
<dbReference type="PANTHER" id="PTHR13683:SF798">
    <property type="entry name" value="ASPARTYL PROTEASE AED3-LIKE"/>
    <property type="match status" value="1"/>
</dbReference>
<dbReference type="FunFam" id="2.40.70.10:FF:000040">
    <property type="entry name" value="aspartyl protease AED3"/>
    <property type="match status" value="1"/>
</dbReference>
<dbReference type="Pfam" id="PF14543">
    <property type="entry name" value="TAXi_N"/>
    <property type="match status" value="1"/>
</dbReference>
<comment type="caution">
    <text evidence="10">The sequence shown here is derived from an EMBL/GenBank/DDBJ whole genome shotgun (WGS) entry which is preliminary data.</text>
</comment>
<dbReference type="Gene3D" id="2.40.70.10">
    <property type="entry name" value="Acid Proteases"/>
    <property type="match status" value="2"/>
</dbReference>
<keyword evidence="5" id="KW-0378">Hydrolase</keyword>
<dbReference type="Pfam" id="PF14541">
    <property type="entry name" value="TAXi_C"/>
    <property type="match status" value="1"/>
</dbReference>
<sequence>MITENLSLSQTNLPLGSNHFGTNTKHQNPFTIAMKITHSLSPLFLFLFFSLVQGLNPKCDSQDHGSTLQVFHVFSPCSPFRPSKPLSWEESVLQLQAKDQARLQFLASLVAGRSIVPIASGRQIIQSPTYIVRAKIGTPPQTLLLAMDTSNDAAWIPCTACDGCSSTLFAPEKSTSFKNVNCGAPECKQVPNPSCGTSACTFNLTYGSSSVAANVVQDTVTLATDPIPGYTFGCVTKTTGTSAPPQGLLGLGRGPLSLLSQTQNLYQSTFSYCLPSFKSLNFSGSLRLGPIAQPKRIKFTPLLKNPRRSSLYYVNLVAVRVGRRVVDIPPAALAFDPTTGAGTIFDSGTVFTRLVEPAYVAVRDEFRRRVGANLTVTSLGGFDTCYNVPIVAPTITLMFSGMNVTLPQDNFLIHSTAGSTTCLAMAAAPQNVNSVLNVIANMQQQNHRVLYDVPNSRLGVSRELCT</sequence>
<dbReference type="AlphaFoldDB" id="A0AAN9KXL6"/>
<keyword evidence="6" id="KW-1015">Disulfide bond</keyword>
<evidence type="ECO:0000313" key="11">
    <source>
        <dbReference type="Proteomes" id="UP001367508"/>
    </source>
</evidence>
<dbReference type="Proteomes" id="UP001367508">
    <property type="component" value="Unassembled WGS sequence"/>
</dbReference>
<feature type="active site" evidence="8">
    <location>
        <position position="346"/>
    </location>
</feature>